<evidence type="ECO:0000313" key="3">
    <source>
        <dbReference type="Proteomes" id="UP000000851"/>
    </source>
</evidence>
<gene>
    <name evidence="2" type="ordered locus">Caci_3428</name>
</gene>
<accession>C7Q914</accession>
<dbReference type="SUPFAM" id="SSF54593">
    <property type="entry name" value="Glyoxalase/Bleomycin resistance protein/Dihydroxybiphenyl dioxygenase"/>
    <property type="match status" value="1"/>
</dbReference>
<keyword evidence="3" id="KW-1185">Reference proteome</keyword>
<protein>
    <recommendedName>
        <fullName evidence="1">Glyoxalase-like domain-containing protein</fullName>
    </recommendedName>
</protein>
<dbReference type="KEGG" id="cai:Caci_3428"/>
<organism evidence="2 3">
    <name type="scientific">Catenulispora acidiphila (strain DSM 44928 / JCM 14897 / NBRC 102108 / NRRL B-24433 / ID139908)</name>
    <dbReference type="NCBI Taxonomy" id="479433"/>
    <lineage>
        <taxon>Bacteria</taxon>
        <taxon>Bacillati</taxon>
        <taxon>Actinomycetota</taxon>
        <taxon>Actinomycetes</taxon>
        <taxon>Catenulisporales</taxon>
        <taxon>Catenulisporaceae</taxon>
        <taxon>Catenulispora</taxon>
    </lineage>
</organism>
<dbReference type="eggNOG" id="COG2154">
    <property type="taxonomic scope" value="Bacteria"/>
</dbReference>
<dbReference type="PANTHER" id="PTHR35908:SF1">
    <property type="entry name" value="CONSERVED PROTEIN"/>
    <property type="match status" value="1"/>
</dbReference>
<evidence type="ECO:0000313" key="2">
    <source>
        <dbReference type="EMBL" id="ACU72334.1"/>
    </source>
</evidence>
<dbReference type="Proteomes" id="UP000000851">
    <property type="component" value="Chromosome"/>
</dbReference>
<dbReference type="AlphaFoldDB" id="C7Q914"/>
<dbReference type="RefSeq" id="WP_012787627.1">
    <property type="nucleotide sequence ID" value="NC_013131.1"/>
</dbReference>
<dbReference type="STRING" id="479433.Caci_3428"/>
<dbReference type="HOGENOM" id="CLU_109854_0_0_11"/>
<feature type="domain" description="Glyoxalase-like" evidence="1">
    <location>
        <begin position="111"/>
        <end position="211"/>
    </location>
</feature>
<dbReference type="Gene3D" id="3.10.180.10">
    <property type="entry name" value="2,3-Dihydroxybiphenyl 1,2-Dioxygenase, domain 1"/>
    <property type="match status" value="1"/>
</dbReference>
<name>C7Q914_CATAD</name>
<dbReference type="InParanoid" id="C7Q914"/>
<proteinExistence type="predicted"/>
<evidence type="ECO:0000259" key="1">
    <source>
        <dbReference type="Pfam" id="PF18029"/>
    </source>
</evidence>
<reference evidence="2 3" key="1">
    <citation type="journal article" date="2009" name="Stand. Genomic Sci.">
        <title>Complete genome sequence of Catenulispora acidiphila type strain (ID 139908).</title>
        <authorList>
            <person name="Copeland A."/>
            <person name="Lapidus A."/>
            <person name="Glavina Del Rio T."/>
            <person name="Nolan M."/>
            <person name="Lucas S."/>
            <person name="Chen F."/>
            <person name="Tice H."/>
            <person name="Cheng J.F."/>
            <person name="Bruce D."/>
            <person name="Goodwin L."/>
            <person name="Pitluck S."/>
            <person name="Mikhailova N."/>
            <person name="Pati A."/>
            <person name="Ivanova N."/>
            <person name="Mavromatis K."/>
            <person name="Chen A."/>
            <person name="Palaniappan K."/>
            <person name="Chain P."/>
            <person name="Land M."/>
            <person name="Hauser L."/>
            <person name="Chang Y.J."/>
            <person name="Jeffries C.D."/>
            <person name="Chertkov O."/>
            <person name="Brettin T."/>
            <person name="Detter J.C."/>
            <person name="Han C."/>
            <person name="Ali Z."/>
            <person name="Tindall B.J."/>
            <person name="Goker M."/>
            <person name="Bristow J."/>
            <person name="Eisen J.A."/>
            <person name="Markowitz V."/>
            <person name="Hugenholtz P."/>
            <person name="Kyrpides N.C."/>
            <person name="Klenk H.P."/>
        </authorList>
    </citation>
    <scope>NUCLEOTIDE SEQUENCE [LARGE SCALE GENOMIC DNA]</scope>
    <source>
        <strain evidence="3">DSM 44928 / JCM 14897 / NBRC 102108 / NRRL B-24433 / ID139908</strain>
    </source>
</reference>
<dbReference type="InterPro" id="IPR029068">
    <property type="entry name" value="Glyas_Bleomycin-R_OHBP_Dase"/>
</dbReference>
<dbReference type="InterPro" id="IPR041581">
    <property type="entry name" value="Glyoxalase_6"/>
</dbReference>
<sequence length="218" mass="23245">MSELEWITPAQFHAAEGVDDWRVLAFGVCARFATDTFSAAADLAAAVSAVPGLDGANPGLDVRSDGVTIQLRAEPGHGMRAGDIALARRLSAVAVAHGARPEPATVQELNITVDALTAADIMPFWCAVLGYEQRGDEDLVDPLDRGPSFWFQDMDAPRPQRNRLHVDVFVPHDLAEARVAAALAAGGHLVSDKHAPSWWVVADAEGNEACIASWMGRS</sequence>
<dbReference type="PANTHER" id="PTHR35908">
    <property type="entry name" value="HYPOTHETICAL FUSION PROTEIN"/>
    <property type="match status" value="1"/>
</dbReference>
<dbReference type="EMBL" id="CP001700">
    <property type="protein sequence ID" value="ACU72334.1"/>
    <property type="molecule type" value="Genomic_DNA"/>
</dbReference>
<dbReference type="Pfam" id="PF18029">
    <property type="entry name" value="Glyoxalase_6"/>
    <property type="match status" value="1"/>
</dbReference>